<organism evidence="1 2">
    <name type="scientific">Sporosarcina contaminans</name>
    <dbReference type="NCBI Taxonomy" id="633403"/>
    <lineage>
        <taxon>Bacteria</taxon>
        <taxon>Bacillati</taxon>
        <taxon>Bacillota</taxon>
        <taxon>Bacilli</taxon>
        <taxon>Bacillales</taxon>
        <taxon>Caryophanaceae</taxon>
        <taxon>Sporosarcina</taxon>
    </lineage>
</organism>
<dbReference type="Proteomes" id="UP001597231">
    <property type="component" value="Unassembled WGS sequence"/>
</dbReference>
<name>A0ABW3TWL2_9BACL</name>
<comment type="caution">
    <text evidence="1">The sequence shown here is derived from an EMBL/GenBank/DDBJ whole genome shotgun (WGS) entry which is preliminary data.</text>
</comment>
<accession>A0ABW3TWL2</accession>
<evidence type="ECO:0000313" key="2">
    <source>
        <dbReference type="Proteomes" id="UP001597231"/>
    </source>
</evidence>
<reference evidence="2" key="1">
    <citation type="journal article" date="2019" name="Int. J. Syst. Evol. Microbiol.">
        <title>The Global Catalogue of Microorganisms (GCM) 10K type strain sequencing project: providing services to taxonomists for standard genome sequencing and annotation.</title>
        <authorList>
            <consortium name="The Broad Institute Genomics Platform"/>
            <consortium name="The Broad Institute Genome Sequencing Center for Infectious Disease"/>
            <person name="Wu L."/>
            <person name="Ma J."/>
        </authorList>
    </citation>
    <scope>NUCLEOTIDE SEQUENCE [LARGE SCALE GENOMIC DNA]</scope>
    <source>
        <strain evidence="2">CCUG 53915</strain>
    </source>
</reference>
<dbReference type="EMBL" id="JBHTLT010000028">
    <property type="protein sequence ID" value="MFD1204689.1"/>
    <property type="molecule type" value="Genomic_DNA"/>
</dbReference>
<gene>
    <name evidence="1" type="ORF">ACFQ38_06130</name>
</gene>
<proteinExistence type="predicted"/>
<protein>
    <submittedName>
        <fullName evidence="1">Uncharacterized protein</fullName>
    </submittedName>
</protein>
<sequence>MAIVEYFERKFRFTHVEVWDVRVKGQIYRLVLKDEKRKTTFDDLRYPPNFKKDPDDLRDNFVKVDVYSEKLILEATIKTCLSEFAEQCTDHIALAHCNIVVEFYVFPNLDEVELLLNERYGIDINAIPLRRLQHLNQGDY</sequence>
<dbReference type="RefSeq" id="WP_336825364.1">
    <property type="nucleotide sequence ID" value="NZ_JBHTLT010000028.1"/>
</dbReference>
<keyword evidence="2" id="KW-1185">Reference proteome</keyword>
<evidence type="ECO:0000313" key="1">
    <source>
        <dbReference type="EMBL" id="MFD1204689.1"/>
    </source>
</evidence>